<evidence type="ECO:0008006" key="2">
    <source>
        <dbReference type="Google" id="ProtNLM"/>
    </source>
</evidence>
<accession>A0A6V7PFT4</accession>
<dbReference type="PANTHER" id="PTHR47481:SF14">
    <property type="entry name" value="RETROTRANSPOSON COPIA-LIKE N-TERMINAL DOMAIN-CONTAINING PROTEIN"/>
    <property type="match status" value="1"/>
</dbReference>
<gene>
    <name evidence="1" type="ORF">CB5_LOCUS12587</name>
</gene>
<dbReference type="EMBL" id="LR862147">
    <property type="protein sequence ID" value="CAD1829376.1"/>
    <property type="molecule type" value="Genomic_DNA"/>
</dbReference>
<sequence length="172" mass="19229">MENSDYSFPCGQQLIHHIDGSSPPPKEINNAANPAYKDWYIKDQIVLSWIRSSISESVLSQVVGATTAYAAWSRLQTTYASGSRAQVRTLKSALHAISRDNDSIATYMERAKRLFDQLIALDAAISEDDLIDHILRGLGQDYRPFTRNIEARFTSISFDDLFGLLLSKENAA</sequence>
<evidence type="ECO:0000313" key="1">
    <source>
        <dbReference type="EMBL" id="CAD1829376.1"/>
    </source>
</evidence>
<name>A0A6V7PFT4_ANACO</name>
<dbReference type="PANTHER" id="PTHR47481">
    <property type="match status" value="1"/>
</dbReference>
<protein>
    <recommendedName>
        <fullName evidence="2">Retrotransposon Copia-like N-terminal domain-containing protein</fullName>
    </recommendedName>
</protein>
<reference evidence="1" key="1">
    <citation type="submission" date="2020-07" db="EMBL/GenBank/DDBJ databases">
        <authorList>
            <person name="Lin J."/>
        </authorList>
    </citation>
    <scope>NUCLEOTIDE SEQUENCE</scope>
</reference>
<dbReference type="Pfam" id="PF14223">
    <property type="entry name" value="Retrotran_gag_2"/>
    <property type="match status" value="1"/>
</dbReference>
<proteinExistence type="predicted"/>
<dbReference type="AlphaFoldDB" id="A0A6V7PFT4"/>
<organism evidence="1">
    <name type="scientific">Ananas comosus var. bracteatus</name>
    <name type="common">red pineapple</name>
    <dbReference type="NCBI Taxonomy" id="296719"/>
    <lineage>
        <taxon>Eukaryota</taxon>
        <taxon>Viridiplantae</taxon>
        <taxon>Streptophyta</taxon>
        <taxon>Embryophyta</taxon>
        <taxon>Tracheophyta</taxon>
        <taxon>Spermatophyta</taxon>
        <taxon>Magnoliopsida</taxon>
        <taxon>Liliopsida</taxon>
        <taxon>Poales</taxon>
        <taxon>Bromeliaceae</taxon>
        <taxon>Bromelioideae</taxon>
        <taxon>Ananas</taxon>
    </lineage>
</organism>